<dbReference type="InterPro" id="IPR001261">
    <property type="entry name" value="ArgE/DapE_CS"/>
</dbReference>
<dbReference type="NCBIfam" id="NF005710">
    <property type="entry name" value="PRK07522.1"/>
    <property type="match status" value="1"/>
</dbReference>
<dbReference type="CDD" id="cd03894">
    <property type="entry name" value="M20_ArgE"/>
    <property type="match status" value="1"/>
</dbReference>
<dbReference type="GO" id="GO:0006526">
    <property type="term" value="P:L-arginine biosynthetic process"/>
    <property type="evidence" value="ECO:0007669"/>
    <property type="project" value="UniProtKB-KW"/>
</dbReference>
<dbReference type="EMBL" id="CP034328">
    <property type="protein sequence ID" value="AZL57366.1"/>
    <property type="molecule type" value="Genomic_DNA"/>
</dbReference>
<dbReference type="GO" id="GO:0008777">
    <property type="term" value="F:acetylornithine deacetylase activity"/>
    <property type="evidence" value="ECO:0007669"/>
    <property type="project" value="UniProtKB-EC"/>
</dbReference>
<dbReference type="Gene3D" id="3.30.70.360">
    <property type="match status" value="1"/>
</dbReference>
<dbReference type="GO" id="GO:0046872">
    <property type="term" value="F:metal ion binding"/>
    <property type="evidence" value="ECO:0007669"/>
    <property type="project" value="UniProtKB-KW"/>
</dbReference>
<evidence type="ECO:0000256" key="7">
    <source>
        <dbReference type="ARBA" id="ARBA00022801"/>
    </source>
</evidence>
<evidence type="ECO:0000256" key="4">
    <source>
        <dbReference type="ARBA" id="ARBA00022571"/>
    </source>
</evidence>
<dbReference type="AlphaFoldDB" id="A0A3S8U1A1"/>
<keyword evidence="5" id="KW-0028">Amino-acid biosynthesis</keyword>
<evidence type="ECO:0000256" key="3">
    <source>
        <dbReference type="ARBA" id="ARBA00022490"/>
    </source>
</evidence>
<dbReference type="PROSITE" id="PS00759">
    <property type="entry name" value="ARGE_DAPE_CPG2_2"/>
    <property type="match status" value="1"/>
</dbReference>
<dbReference type="OrthoDB" id="9809784at2"/>
<organism evidence="11 12">
    <name type="scientific">Tabrizicola piscis</name>
    <dbReference type="NCBI Taxonomy" id="2494374"/>
    <lineage>
        <taxon>Bacteria</taxon>
        <taxon>Pseudomonadati</taxon>
        <taxon>Pseudomonadota</taxon>
        <taxon>Alphaproteobacteria</taxon>
        <taxon>Rhodobacterales</taxon>
        <taxon>Paracoccaceae</taxon>
        <taxon>Tabrizicola</taxon>
    </lineage>
</organism>
<evidence type="ECO:0000256" key="5">
    <source>
        <dbReference type="ARBA" id="ARBA00022605"/>
    </source>
</evidence>
<evidence type="ECO:0000256" key="1">
    <source>
        <dbReference type="ARBA" id="ARBA00001947"/>
    </source>
</evidence>
<sequence length="393" mass="41932">MGYRKVTPSTALTPRQILDRLVSFPTVSRGSNLNLIDWVEGYLASHGIPAHRHWNEDRQKAALFAHVGPWEPGAVVLSGHSDVVPVDGQTWTTDPWTVTERDGRLYGRGTCDMKGFVALSIWALVEGQRRGLTTPLQLALSYDEEVGCTGAPPMIAAMQPVLPKGSAVIVGEPSNMAVITGHKGGTGYHVHMKGFEVHSSLLPYGVSAIMEGARLIGWVNDQNAAIQSRTPGPVGAQFVPPFTTLHVGMIEGGTAHNITAADCRFAVEMRVVPGEDITAYEAAFQAEAARLDAAMKQVRPEAGVILDRFFGVPALVPETDGPAEVLARRLTGANTTGVVSYGTEAGQFQEAGYSAVVCGPGDIAQAHQPDEFLEISEFQAGHRFMEGLLGALA</sequence>
<dbReference type="NCBIfam" id="TIGR01892">
    <property type="entry name" value="AcOrn-deacetyl"/>
    <property type="match status" value="1"/>
</dbReference>
<evidence type="ECO:0000313" key="11">
    <source>
        <dbReference type="EMBL" id="AZL57366.1"/>
    </source>
</evidence>
<dbReference type="EC" id="3.5.1.16" evidence="11"/>
<gene>
    <name evidence="11" type="primary">argE</name>
    <name evidence="11" type="ORF">EI545_00030</name>
</gene>
<dbReference type="InterPro" id="IPR010169">
    <property type="entry name" value="AcOrn-deacetyl"/>
</dbReference>
<dbReference type="InterPro" id="IPR050072">
    <property type="entry name" value="Peptidase_M20A"/>
</dbReference>
<protein>
    <submittedName>
        <fullName evidence="11">Acetylornithine deacetylase</fullName>
        <ecNumber evidence="11">3.5.1.16</ecNumber>
    </submittedName>
</protein>
<keyword evidence="3" id="KW-0963">Cytoplasm</keyword>
<evidence type="ECO:0000256" key="9">
    <source>
        <dbReference type="ARBA" id="ARBA00023285"/>
    </source>
</evidence>
<evidence type="ECO:0000313" key="12">
    <source>
        <dbReference type="Proteomes" id="UP000282002"/>
    </source>
</evidence>
<evidence type="ECO:0000256" key="8">
    <source>
        <dbReference type="ARBA" id="ARBA00022833"/>
    </source>
</evidence>
<evidence type="ECO:0000256" key="2">
    <source>
        <dbReference type="ARBA" id="ARBA00005691"/>
    </source>
</evidence>
<keyword evidence="9" id="KW-0170">Cobalt</keyword>
<dbReference type="InterPro" id="IPR011650">
    <property type="entry name" value="Peptidase_M20_dimer"/>
</dbReference>
<dbReference type="Pfam" id="PF01546">
    <property type="entry name" value="Peptidase_M20"/>
    <property type="match status" value="1"/>
</dbReference>
<evidence type="ECO:0000256" key="6">
    <source>
        <dbReference type="ARBA" id="ARBA00022723"/>
    </source>
</evidence>
<dbReference type="SUPFAM" id="SSF55031">
    <property type="entry name" value="Bacterial exopeptidase dimerisation domain"/>
    <property type="match status" value="1"/>
</dbReference>
<dbReference type="KEGG" id="taw:EI545_00030"/>
<comment type="cofactor">
    <cofactor evidence="1">
        <name>Zn(2+)</name>
        <dbReference type="ChEBI" id="CHEBI:29105"/>
    </cofactor>
</comment>
<keyword evidence="7 11" id="KW-0378">Hydrolase</keyword>
<dbReference type="SUPFAM" id="SSF53187">
    <property type="entry name" value="Zn-dependent exopeptidases"/>
    <property type="match status" value="1"/>
</dbReference>
<dbReference type="Proteomes" id="UP000282002">
    <property type="component" value="Chromosome"/>
</dbReference>
<reference evidence="11 12" key="1">
    <citation type="submission" date="2018-12" db="EMBL/GenBank/DDBJ databases">
        <title>Complete genome sequencing of Tabrizicola sp. K13M18.</title>
        <authorList>
            <person name="Bae J.-W."/>
        </authorList>
    </citation>
    <scope>NUCLEOTIDE SEQUENCE [LARGE SCALE GENOMIC DNA]</scope>
    <source>
        <strain evidence="11 12">K13M18</strain>
    </source>
</reference>
<dbReference type="InterPro" id="IPR002933">
    <property type="entry name" value="Peptidase_M20"/>
</dbReference>
<dbReference type="InterPro" id="IPR036264">
    <property type="entry name" value="Bact_exopeptidase_dim_dom"/>
</dbReference>
<feature type="domain" description="Peptidase M20 dimerisation" evidence="10">
    <location>
        <begin position="180"/>
        <end position="291"/>
    </location>
</feature>
<dbReference type="PANTHER" id="PTHR43808">
    <property type="entry name" value="ACETYLORNITHINE DEACETYLASE"/>
    <property type="match status" value="1"/>
</dbReference>
<keyword evidence="12" id="KW-1185">Reference proteome</keyword>
<evidence type="ECO:0000259" key="10">
    <source>
        <dbReference type="Pfam" id="PF07687"/>
    </source>
</evidence>
<keyword evidence="6" id="KW-0479">Metal-binding</keyword>
<comment type="similarity">
    <text evidence="2">Belongs to the peptidase M20A family. ArgE subfamily.</text>
</comment>
<keyword evidence="8" id="KW-0862">Zinc</keyword>
<dbReference type="PANTHER" id="PTHR43808:SF31">
    <property type="entry name" value="N-ACETYL-L-CITRULLINE DEACETYLASE"/>
    <property type="match status" value="1"/>
</dbReference>
<keyword evidence="4" id="KW-0055">Arginine biosynthesis</keyword>
<dbReference type="Pfam" id="PF07687">
    <property type="entry name" value="M20_dimer"/>
    <property type="match status" value="1"/>
</dbReference>
<name>A0A3S8U1A1_9RHOB</name>
<accession>A0A3S8U1A1</accession>
<proteinExistence type="inferred from homology"/>
<dbReference type="Gene3D" id="3.40.630.10">
    <property type="entry name" value="Zn peptidases"/>
    <property type="match status" value="1"/>
</dbReference>